<dbReference type="EMBL" id="CP065938">
    <property type="protein sequence ID" value="UWX05298.1"/>
    <property type="molecule type" value="Genomic_DNA"/>
</dbReference>
<accession>A0ABY5XZI4</accession>
<protein>
    <submittedName>
        <fullName evidence="1">Uncharacterized protein</fullName>
    </submittedName>
</protein>
<dbReference type="RefSeq" id="WP_334314870.1">
    <property type="nucleotide sequence ID" value="NZ_CP065938.1"/>
</dbReference>
<organism evidence="1 2">
    <name type="scientific">Taurinivorans muris</name>
    <dbReference type="NCBI Taxonomy" id="2787751"/>
    <lineage>
        <taxon>Bacteria</taxon>
        <taxon>Pseudomonadati</taxon>
        <taxon>Thermodesulfobacteriota</taxon>
        <taxon>Desulfovibrionia</taxon>
        <taxon>Desulfovibrionales</taxon>
        <taxon>Desulfovibrionaceae</taxon>
        <taxon>Taurinivorans</taxon>
    </lineage>
</organism>
<evidence type="ECO:0000313" key="2">
    <source>
        <dbReference type="Proteomes" id="UP001058120"/>
    </source>
</evidence>
<name>A0ABY5XZI4_9BACT</name>
<gene>
    <name evidence="1" type="ORF">JBF11_07525</name>
</gene>
<reference evidence="1" key="1">
    <citation type="submission" date="2020-12" db="EMBL/GenBank/DDBJ databases">
        <title>Taurinivorans muris gen. nov., sp. nov., fundamental and realized metabolic niche of a ubiquitous sulfidogenic bacterium in the murine intestine.</title>
        <authorList>
            <person name="Ye H."/>
            <person name="Hanson B.T."/>
            <person name="Loy A."/>
        </authorList>
    </citation>
    <scope>NUCLEOTIDE SEQUENCE</scope>
    <source>
        <strain evidence="1">LT0009</strain>
    </source>
</reference>
<sequence length="212" mass="23429">MALSQVDVCNLALSRIGGHGISQITSLGEASTEARQCAVKFPYVLASALRAYPWHFATKEIVLALLGCGAAEHFLENDIFYRNLHYYQYPEECMRILALNPAAGKKGNHFAPVYDYTVERISDGTKAIVTSCPQAVLTCTSYSEDPSIWDSLFTDAFAWQLAGELCLSFGGALDTVRTLREIADRAFEKAKSRDCGEEAADIYCSKYLEARK</sequence>
<evidence type="ECO:0000313" key="1">
    <source>
        <dbReference type="EMBL" id="UWX05298.1"/>
    </source>
</evidence>
<keyword evidence="2" id="KW-1185">Reference proteome</keyword>
<proteinExistence type="predicted"/>
<dbReference type="Proteomes" id="UP001058120">
    <property type="component" value="Chromosome"/>
</dbReference>